<sequence length="38" mass="4640">YRFPRTPYRRIPNMVHIELIFTNTTTNKDIQSIKFLKS</sequence>
<proteinExistence type="predicted"/>
<organism evidence="1 2">
    <name type="scientific">Rotaria sordida</name>
    <dbReference type="NCBI Taxonomy" id="392033"/>
    <lineage>
        <taxon>Eukaryota</taxon>
        <taxon>Metazoa</taxon>
        <taxon>Spiralia</taxon>
        <taxon>Gnathifera</taxon>
        <taxon>Rotifera</taxon>
        <taxon>Eurotatoria</taxon>
        <taxon>Bdelloidea</taxon>
        <taxon>Philodinida</taxon>
        <taxon>Philodinidae</taxon>
        <taxon>Rotaria</taxon>
    </lineage>
</organism>
<reference evidence="1" key="1">
    <citation type="submission" date="2021-02" db="EMBL/GenBank/DDBJ databases">
        <authorList>
            <person name="Nowell W R."/>
        </authorList>
    </citation>
    <scope>NUCLEOTIDE SEQUENCE</scope>
</reference>
<gene>
    <name evidence="1" type="ORF">OTI717_LOCUS43636</name>
</gene>
<dbReference type="EMBL" id="CAJOAX010064629">
    <property type="protein sequence ID" value="CAF4353805.1"/>
    <property type="molecule type" value="Genomic_DNA"/>
</dbReference>
<feature type="non-terminal residue" evidence="1">
    <location>
        <position position="1"/>
    </location>
</feature>
<evidence type="ECO:0000313" key="1">
    <source>
        <dbReference type="EMBL" id="CAF4353805.1"/>
    </source>
</evidence>
<dbReference type="AlphaFoldDB" id="A0A820LBR5"/>
<dbReference type="Proteomes" id="UP000663823">
    <property type="component" value="Unassembled WGS sequence"/>
</dbReference>
<feature type="non-terminal residue" evidence="1">
    <location>
        <position position="38"/>
    </location>
</feature>
<name>A0A820LBR5_9BILA</name>
<comment type="caution">
    <text evidence="1">The sequence shown here is derived from an EMBL/GenBank/DDBJ whole genome shotgun (WGS) entry which is preliminary data.</text>
</comment>
<protein>
    <submittedName>
        <fullName evidence="1">Uncharacterized protein</fullName>
    </submittedName>
</protein>
<accession>A0A820LBR5</accession>
<evidence type="ECO:0000313" key="2">
    <source>
        <dbReference type="Proteomes" id="UP000663823"/>
    </source>
</evidence>